<comment type="caution">
    <text evidence="1">The sequence shown here is derived from an EMBL/GenBank/DDBJ whole genome shotgun (WGS) entry which is preliminary data.</text>
</comment>
<proteinExistence type="predicted"/>
<keyword evidence="2" id="KW-1185">Reference proteome</keyword>
<dbReference type="Proteomes" id="UP001642540">
    <property type="component" value="Unassembled WGS sequence"/>
</dbReference>
<evidence type="ECO:0000313" key="1">
    <source>
        <dbReference type="EMBL" id="CAL8119855.1"/>
    </source>
</evidence>
<sequence>MARTKLGKSFRTMLPLENNPGECSPLRSGVFGEINLTTKCSFDLLPLIGNQLNSNLVFPSELFLLEILIRNLEYLRLPAHPTPLLTIHNTNRFLLSFRKILSLPLHLRRKAAFGHSQCHLGLSPNPQLGRVSSST</sequence>
<organism evidence="1 2">
    <name type="scientific">Orchesella dallaii</name>
    <dbReference type="NCBI Taxonomy" id="48710"/>
    <lineage>
        <taxon>Eukaryota</taxon>
        <taxon>Metazoa</taxon>
        <taxon>Ecdysozoa</taxon>
        <taxon>Arthropoda</taxon>
        <taxon>Hexapoda</taxon>
        <taxon>Collembola</taxon>
        <taxon>Entomobryomorpha</taxon>
        <taxon>Entomobryoidea</taxon>
        <taxon>Orchesellidae</taxon>
        <taxon>Orchesellinae</taxon>
        <taxon>Orchesella</taxon>
    </lineage>
</organism>
<reference evidence="1 2" key="1">
    <citation type="submission" date="2024-08" db="EMBL/GenBank/DDBJ databases">
        <authorList>
            <person name="Cucini C."/>
            <person name="Frati F."/>
        </authorList>
    </citation>
    <scope>NUCLEOTIDE SEQUENCE [LARGE SCALE GENOMIC DNA]</scope>
</reference>
<gene>
    <name evidence="1" type="ORF">ODALV1_LOCUS18747</name>
</gene>
<protein>
    <submittedName>
        <fullName evidence="1">Uncharacterized protein</fullName>
    </submittedName>
</protein>
<name>A0ABP1R4K6_9HEXA</name>
<dbReference type="EMBL" id="CAXLJM020000061">
    <property type="protein sequence ID" value="CAL8119855.1"/>
    <property type="molecule type" value="Genomic_DNA"/>
</dbReference>
<evidence type="ECO:0000313" key="2">
    <source>
        <dbReference type="Proteomes" id="UP001642540"/>
    </source>
</evidence>
<accession>A0ABP1R4K6</accession>